<reference evidence="2" key="1">
    <citation type="submission" date="2017-08" db="EMBL/GenBank/DDBJ databases">
        <title>A dynamic microbial community with high functional redundancy inhabits the cold, oxic subseafloor aquifer.</title>
        <authorList>
            <person name="Tully B.J."/>
            <person name="Wheat C.G."/>
            <person name="Glazer B.T."/>
            <person name="Huber J.A."/>
        </authorList>
    </citation>
    <scope>NUCLEOTIDE SEQUENCE [LARGE SCALE GENOMIC DNA]</scope>
</reference>
<dbReference type="SUPFAM" id="SSF53850">
    <property type="entry name" value="Periplasmic binding protein-like II"/>
    <property type="match status" value="1"/>
</dbReference>
<dbReference type="Pfam" id="PF13531">
    <property type="entry name" value="SBP_bac_11"/>
    <property type="match status" value="1"/>
</dbReference>
<dbReference type="InterPro" id="IPR052738">
    <property type="entry name" value="ABC-Tungstate_binding"/>
</dbReference>
<protein>
    <recommendedName>
        <fullName evidence="3">Tungsten ABC transporter permease</fullName>
    </recommendedName>
</protein>
<dbReference type="PANTHER" id="PTHR37945">
    <property type="entry name" value="EXTRACELLULAR TUNGSTATE BINDING PROTEIN"/>
    <property type="match status" value="1"/>
</dbReference>
<sequence>MQRAYSKVLYFYANPIFNTLMNKIFPAVLMFASISCLGAEGDLKVAVIGGLDMSGVWSRVETSAESFLDFDITTVIAAPKERVVPAFMRGDVDLLLIHGGDETFALEAMGYASALRTWGYNEFIIAGPRNDPAGIAQANSGREALLKIQASNQSLILFRDAGSHQILRRLMDSADLVPSQLQLIPDKVEKPQQILAQAASDQAYVIVGHLPVAFGRMQSDGIDVLLQGDPSMRRAYVIVTPGPQHPANLVARSNAEKLAEYLISEEGQKALEEPGPDEGMSWIFPRRDASGLLQFPKAQTPRRRVSGNQ</sequence>
<evidence type="ECO:0000313" key="2">
    <source>
        <dbReference type="Proteomes" id="UP000218327"/>
    </source>
</evidence>
<name>A0A2A5B8Z5_9GAMM</name>
<evidence type="ECO:0000313" key="1">
    <source>
        <dbReference type="EMBL" id="PCJ27476.1"/>
    </source>
</evidence>
<dbReference type="PANTHER" id="PTHR37945:SF1">
    <property type="entry name" value="EXTRACELLULAR TUNGSTATE BINDING PROTEIN"/>
    <property type="match status" value="1"/>
</dbReference>
<dbReference type="Gene3D" id="3.40.190.10">
    <property type="entry name" value="Periplasmic binding protein-like II"/>
    <property type="match status" value="2"/>
</dbReference>
<accession>A0A2A5B8Z5</accession>
<organism evidence="1 2">
    <name type="scientific">SAR86 cluster bacterium</name>
    <dbReference type="NCBI Taxonomy" id="2030880"/>
    <lineage>
        <taxon>Bacteria</taxon>
        <taxon>Pseudomonadati</taxon>
        <taxon>Pseudomonadota</taxon>
        <taxon>Gammaproteobacteria</taxon>
        <taxon>SAR86 cluster</taxon>
    </lineage>
</organism>
<dbReference type="AlphaFoldDB" id="A0A2A5B8Z5"/>
<proteinExistence type="predicted"/>
<dbReference type="EMBL" id="NVVJ01000006">
    <property type="protein sequence ID" value="PCJ27476.1"/>
    <property type="molecule type" value="Genomic_DNA"/>
</dbReference>
<evidence type="ECO:0008006" key="3">
    <source>
        <dbReference type="Google" id="ProtNLM"/>
    </source>
</evidence>
<dbReference type="Proteomes" id="UP000218327">
    <property type="component" value="Unassembled WGS sequence"/>
</dbReference>
<comment type="caution">
    <text evidence="1">The sequence shown here is derived from an EMBL/GenBank/DDBJ whole genome shotgun (WGS) entry which is preliminary data.</text>
</comment>
<gene>
    <name evidence="1" type="ORF">COA96_02970</name>
</gene>